<organism evidence="2 3">
    <name type="scientific">Parelaphostrongylus tenuis</name>
    <name type="common">Meningeal worm</name>
    <dbReference type="NCBI Taxonomy" id="148309"/>
    <lineage>
        <taxon>Eukaryota</taxon>
        <taxon>Metazoa</taxon>
        <taxon>Ecdysozoa</taxon>
        <taxon>Nematoda</taxon>
        <taxon>Chromadorea</taxon>
        <taxon>Rhabditida</taxon>
        <taxon>Rhabditina</taxon>
        <taxon>Rhabditomorpha</taxon>
        <taxon>Strongyloidea</taxon>
        <taxon>Metastrongylidae</taxon>
        <taxon>Parelaphostrongylus</taxon>
    </lineage>
</organism>
<evidence type="ECO:0000256" key="1">
    <source>
        <dbReference type="SAM" id="MobiDB-lite"/>
    </source>
</evidence>
<name>A0AAD5WMV9_PARTN</name>
<feature type="compositionally biased region" description="Basic and acidic residues" evidence="1">
    <location>
        <begin position="70"/>
        <end position="82"/>
    </location>
</feature>
<feature type="region of interest" description="Disordered" evidence="1">
    <location>
        <begin position="70"/>
        <end position="91"/>
    </location>
</feature>
<dbReference type="EMBL" id="JAHQIW010007505">
    <property type="protein sequence ID" value="KAJ1375083.1"/>
    <property type="molecule type" value="Genomic_DNA"/>
</dbReference>
<gene>
    <name evidence="2" type="ORF">KIN20_038321</name>
</gene>
<keyword evidence="3" id="KW-1185">Reference proteome</keyword>
<evidence type="ECO:0000313" key="3">
    <source>
        <dbReference type="Proteomes" id="UP001196413"/>
    </source>
</evidence>
<dbReference type="Proteomes" id="UP001196413">
    <property type="component" value="Unassembled WGS sequence"/>
</dbReference>
<comment type="caution">
    <text evidence="2">The sequence shown here is derived from an EMBL/GenBank/DDBJ whole genome shotgun (WGS) entry which is preliminary data.</text>
</comment>
<evidence type="ECO:0000313" key="2">
    <source>
        <dbReference type="EMBL" id="KAJ1375083.1"/>
    </source>
</evidence>
<protein>
    <submittedName>
        <fullName evidence="2">Uncharacterized protein</fullName>
    </submittedName>
</protein>
<sequence>MDTMIRYKQRSHFIYQVNVHTRRGRPVQDMEDLILRLQYAKHDYDPLLDHLHPIRDLIYADLKKGYERYRSDREKPHKDSSGMRRSFPKMYRTDPATLSDEQLTKLSIEVFQAGVVVPFNHPFRKYLCNVVDVMFEGVLPPCIASLREQDDELRSLIRRREFT</sequence>
<accession>A0AAD5WMV9</accession>
<dbReference type="AlphaFoldDB" id="A0AAD5WMV9"/>
<proteinExistence type="predicted"/>
<reference evidence="2" key="1">
    <citation type="submission" date="2021-06" db="EMBL/GenBank/DDBJ databases">
        <title>Parelaphostrongylus tenuis whole genome reference sequence.</title>
        <authorList>
            <person name="Garwood T.J."/>
            <person name="Larsen P.A."/>
            <person name="Fountain-Jones N.M."/>
            <person name="Garbe J.R."/>
            <person name="Macchietto M.G."/>
            <person name="Kania S.A."/>
            <person name="Gerhold R.W."/>
            <person name="Richards J.E."/>
            <person name="Wolf T.M."/>
        </authorList>
    </citation>
    <scope>NUCLEOTIDE SEQUENCE</scope>
    <source>
        <strain evidence="2">MNPRO001-30</strain>
        <tissue evidence="2">Meninges</tissue>
    </source>
</reference>